<dbReference type="InterPro" id="IPR029063">
    <property type="entry name" value="SAM-dependent_MTases_sf"/>
</dbReference>
<dbReference type="Gene3D" id="3.40.50.150">
    <property type="entry name" value="Vaccinia Virus protein VP39"/>
    <property type="match status" value="1"/>
</dbReference>
<dbReference type="RefSeq" id="WP_190567200.1">
    <property type="nucleotide sequence ID" value="NZ_JACJQL010000010.1"/>
</dbReference>
<proteinExistence type="predicted"/>
<keyword evidence="2" id="KW-0808">Transferase</keyword>
<keyword evidence="3" id="KW-1185">Reference proteome</keyword>
<comment type="caution">
    <text evidence="2">The sequence shown here is derived from an EMBL/GenBank/DDBJ whole genome shotgun (WGS) entry which is preliminary data.</text>
</comment>
<keyword evidence="1" id="KW-1133">Transmembrane helix</keyword>
<dbReference type="GO" id="GO:0008168">
    <property type="term" value="F:methyltransferase activity"/>
    <property type="evidence" value="ECO:0007669"/>
    <property type="project" value="UniProtKB-KW"/>
</dbReference>
<accession>A0ABR8BEX7</accession>
<evidence type="ECO:0000256" key="1">
    <source>
        <dbReference type="SAM" id="Phobius"/>
    </source>
</evidence>
<protein>
    <submittedName>
        <fullName evidence="2">Methyltransferase type 11</fullName>
    </submittedName>
</protein>
<dbReference type="GO" id="GO:0032259">
    <property type="term" value="P:methylation"/>
    <property type="evidence" value="ECO:0007669"/>
    <property type="project" value="UniProtKB-KW"/>
</dbReference>
<evidence type="ECO:0000313" key="2">
    <source>
        <dbReference type="EMBL" id="MBD2251572.1"/>
    </source>
</evidence>
<evidence type="ECO:0000313" key="3">
    <source>
        <dbReference type="Proteomes" id="UP000621307"/>
    </source>
</evidence>
<gene>
    <name evidence="2" type="ORF">H6G14_09660</name>
</gene>
<sequence>MLKQEAEWLAQNIYSLNTNEVFPLLNIGSSTKKFREETQPWINNYIFKPAREEGYPVIHLDIKTNEGVDIAGDLCNPDILQEIAKLNIKSVMCSNLLEHLSNREEICEIIYSILPIGGYLFLTVPCDYPYHPDPIDTMFRPDIDELKREFPALKMIDGKIVCSRYNGTSLPFVIFAIAFMLRLMLPMYKSHTWRDSIAKLPYLFKQVSATCIVLQKV</sequence>
<dbReference type="Proteomes" id="UP000621307">
    <property type="component" value="Unassembled WGS sequence"/>
</dbReference>
<feature type="transmembrane region" description="Helical" evidence="1">
    <location>
        <begin position="165"/>
        <end position="185"/>
    </location>
</feature>
<name>A0ABR8BEX7_9NOSO</name>
<keyword evidence="1" id="KW-0812">Transmembrane</keyword>
<dbReference type="EMBL" id="JACJQL010000010">
    <property type="protein sequence ID" value="MBD2251572.1"/>
    <property type="molecule type" value="Genomic_DNA"/>
</dbReference>
<keyword evidence="1" id="KW-0472">Membrane</keyword>
<reference evidence="2 3" key="1">
    <citation type="journal article" date="2020" name="ISME J.">
        <title>Comparative genomics reveals insights into cyanobacterial evolution and habitat adaptation.</title>
        <authorList>
            <person name="Chen M.Y."/>
            <person name="Teng W.K."/>
            <person name="Zhao L."/>
            <person name="Hu C.X."/>
            <person name="Zhou Y.K."/>
            <person name="Han B.P."/>
            <person name="Song L.R."/>
            <person name="Shu W.S."/>
        </authorList>
    </citation>
    <scope>NUCLEOTIDE SEQUENCE [LARGE SCALE GENOMIC DNA]</scope>
    <source>
        <strain evidence="2 3">FACHB-3921</strain>
    </source>
</reference>
<organism evidence="2 3">
    <name type="scientific">Nostoc parmelioides FACHB-3921</name>
    <dbReference type="NCBI Taxonomy" id="2692909"/>
    <lineage>
        <taxon>Bacteria</taxon>
        <taxon>Bacillati</taxon>
        <taxon>Cyanobacteriota</taxon>
        <taxon>Cyanophyceae</taxon>
        <taxon>Nostocales</taxon>
        <taxon>Nostocaceae</taxon>
        <taxon>Nostoc</taxon>
    </lineage>
</organism>
<dbReference type="SUPFAM" id="SSF53335">
    <property type="entry name" value="S-adenosyl-L-methionine-dependent methyltransferases"/>
    <property type="match status" value="1"/>
</dbReference>
<keyword evidence="2" id="KW-0489">Methyltransferase</keyword>